<keyword evidence="1" id="KW-0472">Membrane</keyword>
<dbReference type="Proteomes" id="UP001208570">
    <property type="component" value="Unassembled WGS sequence"/>
</dbReference>
<reference evidence="2" key="1">
    <citation type="journal article" date="2023" name="Mol. Biol. Evol.">
        <title>Third-Generation Sequencing Reveals the Adaptive Role of the Epigenome in Three Deep-Sea Polychaetes.</title>
        <authorList>
            <person name="Perez M."/>
            <person name="Aroh O."/>
            <person name="Sun Y."/>
            <person name="Lan Y."/>
            <person name="Juniper S.K."/>
            <person name="Young C.R."/>
            <person name="Angers B."/>
            <person name="Qian P.Y."/>
        </authorList>
    </citation>
    <scope>NUCLEOTIDE SEQUENCE</scope>
    <source>
        <strain evidence="2">P08H-3</strain>
    </source>
</reference>
<sequence>MADSARNSEGSPLYHDIPTVASTAIKVTGVSTIVMVVLSFIFCLVKGSSNHTFYLLACNLVISSIIAITTQANKYWYVILVGAVIIFQCLTTDVYVFSLPHNVEPTHAPTTTAPMFGITAPSL</sequence>
<feature type="transmembrane region" description="Helical" evidence="1">
    <location>
        <begin position="20"/>
        <end position="45"/>
    </location>
</feature>
<keyword evidence="1" id="KW-0812">Transmembrane</keyword>
<dbReference type="EMBL" id="JAODUP010000269">
    <property type="protein sequence ID" value="KAK2154435.1"/>
    <property type="molecule type" value="Genomic_DNA"/>
</dbReference>
<keyword evidence="3" id="KW-1185">Reference proteome</keyword>
<name>A0AAD9N2L4_9ANNE</name>
<protein>
    <submittedName>
        <fullName evidence="2">Uncharacterized protein</fullName>
    </submittedName>
</protein>
<feature type="transmembrane region" description="Helical" evidence="1">
    <location>
        <begin position="75"/>
        <end position="97"/>
    </location>
</feature>
<keyword evidence="1" id="KW-1133">Transmembrane helix</keyword>
<proteinExistence type="predicted"/>
<organism evidence="2 3">
    <name type="scientific">Paralvinella palmiformis</name>
    <dbReference type="NCBI Taxonomy" id="53620"/>
    <lineage>
        <taxon>Eukaryota</taxon>
        <taxon>Metazoa</taxon>
        <taxon>Spiralia</taxon>
        <taxon>Lophotrochozoa</taxon>
        <taxon>Annelida</taxon>
        <taxon>Polychaeta</taxon>
        <taxon>Sedentaria</taxon>
        <taxon>Canalipalpata</taxon>
        <taxon>Terebellida</taxon>
        <taxon>Terebelliformia</taxon>
        <taxon>Alvinellidae</taxon>
        <taxon>Paralvinella</taxon>
    </lineage>
</organism>
<accession>A0AAD9N2L4</accession>
<evidence type="ECO:0000313" key="3">
    <source>
        <dbReference type="Proteomes" id="UP001208570"/>
    </source>
</evidence>
<dbReference type="AlphaFoldDB" id="A0AAD9N2L4"/>
<evidence type="ECO:0000313" key="2">
    <source>
        <dbReference type="EMBL" id="KAK2154435.1"/>
    </source>
</evidence>
<gene>
    <name evidence="2" type="ORF">LSH36_269g10011</name>
</gene>
<comment type="caution">
    <text evidence="2">The sequence shown here is derived from an EMBL/GenBank/DDBJ whole genome shotgun (WGS) entry which is preliminary data.</text>
</comment>
<feature type="transmembrane region" description="Helical" evidence="1">
    <location>
        <begin position="52"/>
        <end position="69"/>
    </location>
</feature>
<evidence type="ECO:0000256" key="1">
    <source>
        <dbReference type="SAM" id="Phobius"/>
    </source>
</evidence>